<dbReference type="RefSeq" id="XP_040621431.1">
    <property type="nucleotide sequence ID" value="XM_040762604.1"/>
</dbReference>
<dbReference type="PANTHER" id="PTHR37535">
    <property type="entry name" value="FLUG DOMAIN PROTEIN"/>
    <property type="match status" value="1"/>
</dbReference>
<dbReference type="GeneID" id="63677525"/>
<organism evidence="1 2">
    <name type="scientific">Sporothrix brasiliensis 5110</name>
    <dbReference type="NCBI Taxonomy" id="1398154"/>
    <lineage>
        <taxon>Eukaryota</taxon>
        <taxon>Fungi</taxon>
        <taxon>Dikarya</taxon>
        <taxon>Ascomycota</taxon>
        <taxon>Pezizomycotina</taxon>
        <taxon>Sordariomycetes</taxon>
        <taxon>Sordariomycetidae</taxon>
        <taxon>Ophiostomatales</taxon>
        <taxon>Ophiostomataceae</taxon>
        <taxon>Sporothrix</taxon>
    </lineage>
</organism>
<dbReference type="VEuPathDB" id="FungiDB:SPBR_04321"/>
<accession>A0A0C2IW83</accession>
<sequence>MSEAPNKVFTWGSVEFFVTRHEGEHSNSIIARLTFHSTKGTTRNQAGIKRLPLRLLPPCNAAYDSLFWMVNLGLIDQVFVGVTTWADINRIPAHKDGTPLHIKASMRDTPIFRTVAIGNQSRAVSPKLMTYPKMRDMLEKLSKHCELGHSVQSSLLRRLAACQLSKLVSEEERCSRLGHNDADNVYWAHYRNTTSTIDFQGMRHSMPLKDVSVISSVFFGRGGASPPTSLSKEGIAQVYTNVDIRDMQNAMVTLKDDLVGSYGSLKQAFFANDDLKTKWEKHRIAYNSKVNNMKAAVLRAEIRKYWLD</sequence>
<reference evidence="1 2" key="1">
    <citation type="journal article" date="2014" name="BMC Genomics">
        <title>Comparative genomics of the major fungal agents of human and animal Sporotrichosis: Sporothrix schenckii and Sporothrix brasiliensis.</title>
        <authorList>
            <person name="Teixeira M.M."/>
            <person name="de Almeida L.G."/>
            <person name="Kubitschek-Barreira P."/>
            <person name="Alves F.L."/>
            <person name="Kioshima E.S."/>
            <person name="Abadio A.K."/>
            <person name="Fernandes L."/>
            <person name="Derengowski L.S."/>
            <person name="Ferreira K.S."/>
            <person name="Souza R.C."/>
            <person name="Ruiz J.C."/>
            <person name="de Andrade N.C."/>
            <person name="Paes H.C."/>
            <person name="Nicola A.M."/>
            <person name="Albuquerque P."/>
            <person name="Gerber A.L."/>
            <person name="Martins V.P."/>
            <person name="Peconick L.D."/>
            <person name="Neto A.V."/>
            <person name="Chaucanez C.B."/>
            <person name="Silva P.A."/>
            <person name="Cunha O.L."/>
            <person name="de Oliveira F.F."/>
            <person name="dos Santos T.C."/>
            <person name="Barros A.L."/>
            <person name="Soares M.A."/>
            <person name="de Oliveira L.M."/>
            <person name="Marini M.M."/>
            <person name="Villalobos-Duno H."/>
            <person name="Cunha M.M."/>
            <person name="de Hoog S."/>
            <person name="da Silveira J.F."/>
            <person name="Henrissat B."/>
            <person name="Nino-Vega G.A."/>
            <person name="Cisalpino P.S."/>
            <person name="Mora-Montes H.M."/>
            <person name="Almeida S.R."/>
            <person name="Stajich J.E."/>
            <person name="Lopes-Bezerra L.M."/>
            <person name="Vasconcelos A.T."/>
            <person name="Felipe M.S."/>
        </authorList>
    </citation>
    <scope>NUCLEOTIDE SEQUENCE [LARGE SCALE GENOMIC DNA]</scope>
    <source>
        <strain evidence="1 2">5110</strain>
    </source>
</reference>
<dbReference type="HOGENOM" id="CLU_903653_0_0_1"/>
<dbReference type="EMBL" id="AWTV01000005">
    <property type="protein sequence ID" value="KIH93421.1"/>
    <property type="molecule type" value="Genomic_DNA"/>
</dbReference>
<keyword evidence="2" id="KW-1185">Reference proteome</keyword>
<dbReference type="OrthoDB" id="3524732at2759"/>
<evidence type="ECO:0000313" key="1">
    <source>
        <dbReference type="EMBL" id="KIH93421.1"/>
    </source>
</evidence>
<protein>
    <submittedName>
        <fullName evidence="1">Uncharacterized protein</fullName>
    </submittedName>
</protein>
<evidence type="ECO:0000313" key="2">
    <source>
        <dbReference type="Proteomes" id="UP000031575"/>
    </source>
</evidence>
<dbReference type="Pfam" id="PF11917">
    <property type="entry name" value="DUF3435"/>
    <property type="match status" value="1"/>
</dbReference>
<name>A0A0C2IW83_9PEZI</name>
<dbReference type="Proteomes" id="UP000031575">
    <property type="component" value="Unassembled WGS sequence"/>
</dbReference>
<dbReference type="AlphaFoldDB" id="A0A0C2IW83"/>
<gene>
    <name evidence="1" type="ORF">SPBR_04321</name>
</gene>
<comment type="caution">
    <text evidence="1">The sequence shown here is derived from an EMBL/GenBank/DDBJ whole genome shotgun (WGS) entry which is preliminary data.</text>
</comment>
<dbReference type="PANTHER" id="PTHR37535:SF3">
    <property type="entry name" value="FLUG DOMAIN-CONTAINING PROTEIN"/>
    <property type="match status" value="1"/>
</dbReference>
<dbReference type="InterPro" id="IPR021842">
    <property type="entry name" value="DUF3435"/>
</dbReference>
<proteinExistence type="predicted"/>